<proteinExistence type="predicted"/>
<evidence type="ECO:0000313" key="3">
    <source>
        <dbReference type="Proteomes" id="UP001458946"/>
    </source>
</evidence>
<feature type="signal peptide" evidence="1">
    <location>
        <begin position="1"/>
        <end position="21"/>
    </location>
</feature>
<comment type="caution">
    <text evidence="2">The sequence shown here is derived from an EMBL/GenBank/DDBJ whole genome shotgun (WGS) entry which is preliminary data.</text>
</comment>
<protein>
    <recommendedName>
        <fullName evidence="4">DUF1795 domain-containing protein</fullName>
    </recommendedName>
</protein>
<keyword evidence="3" id="KW-1185">Reference proteome</keyword>
<dbReference type="Gene3D" id="3.40.1000.10">
    <property type="entry name" value="Mog1/PsbP, alpha/beta/alpha sandwich"/>
    <property type="match status" value="1"/>
</dbReference>
<organism evidence="2 3">
    <name type="scientific">Deinococcus xinjiangensis</name>
    <dbReference type="NCBI Taxonomy" id="457454"/>
    <lineage>
        <taxon>Bacteria</taxon>
        <taxon>Thermotogati</taxon>
        <taxon>Deinococcota</taxon>
        <taxon>Deinococci</taxon>
        <taxon>Deinococcales</taxon>
        <taxon>Deinococcaceae</taxon>
        <taxon>Deinococcus</taxon>
    </lineage>
</organism>
<gene>
    <name evidence="2" type="ORF">Dxin01_01929</name>
</gene>
<sequence>MKFSRLFPLTLAALSLGAAGAQTLVPFSDAKLPFSVSTPKGWLGVDLGDKTNGLNMVSAKTPPATMIRLLFVPKQSSANLNLTNEINGFEEGVRSTGVKVSRQSSYTARYGGLSGIERELLITKDGKSVKMRVWFAQGPKNLYSFQVTDTPQRYAAASTLFTKMMGTLKFK</sequence>
<keyword evidence="1" id="KW-0732">Signal</keyword>
<accession>A0ABP9VD82</accession>
<evidence type="ECO:0000313" key="2">
    <source>
        <dbReference type="EMBL" id="GAA5502190.1"/>
    </source>
</evidence>
<dbReference type="Proteomes" id="UP001458946">
    <property type="component" value="Unassembled WGS sequence"/>
</dbReference>
<evidence type="ECO:0008006" key="4">
    <source>
        <dbReference type="Google" id="ProtNLM"/>
    </source>
</evidence>
<name>A0ABP9VD82_9DEIO</name>
<feature type="chain" id="PRO_5045355953" description="DUF1795 domain-containing protein" evidence="1">
    <location>
        <begin position="22"/>
        <end position="171"/>
    </location>
</feature>
<evidence type="ECO:0000256" key="1">
    <source>
        <dbReference type="SAM" id="SignalP"/>
    </source>
</evidence>
<reference evidence="2 3" key="1">
    <citation type="submission" date="2024-02" db="EMBL/GenBank/DDBJ databases">
        <title>Deinococcus xinjiangensis NBRC 107630.</title>
        <authorList>
            <person name="Ichikawa N."/>
            <person name="Katano-Makiyama Y."/>
            <person name="Hidaka K."/>
        </authorList>
    </citation>
    <scope>NUCLEOTIDE SEQUENCE [LARGE SCALE GENOMIC DNA]</scope>
    <source>
        <strain evidence="2 3">NBRC 107630</strain>
    </source>
</reference>
<dbReference type="RefSeq" id="WP_353542163.1">
    <property type="nucleotide sequence ID" value="NZ_BAABRN010000019.1"/>
</dbReference>
<dbReference type="EMBL" id="BAABRN010000019">
    <property type="protein sequence ID" value="GAA5502190.1"/>
    <property type="molecule type" value="Genomic_DNA"/>
</dbReference>